<gene>
    <name evidence="2" type="ORF">GSPATT00011194001</name>
</gene>
<dbReference type="AlphaFoldDB" id="A0CXP5"/>
<evidence type="ECO:0000313" key="3">
    <source>
        <dbReference type="Proteomes" id="UP000000600"/>
    </source>
</evidence>
<protein>
    <submittedName>
        <fullName evidence="2">Uncharacterized protein</fullName>
    </submittedName>
</protein>
<sequence length="185" mass="21582">MYDKSVPSNSNHLDVRINISKLLQSKFSSQSPIMCRSNQVFGDDEKNHRRVKPLIIYDDINQFQMSQHSNADRLKTASSASSSSCQKRMTLKQTQSTESDNHIDNSTSFYSIISQYYDYYNGNQREKSQNQQILEIKQVKKIERLQTEYDEQVQSQNVKSKSSEKYEKRGAQKKISNLSFKQKNM</sequence>
<feature type="compositionally biased region" description="Basic and acidic residues" evidence="1">
    <location>
        <begin position="161"/>
        <end position="170"/>
    </location>
</feature>
<feature type="compositionally biased region" description="Polar residues" evidence="1">
    <location>
        <begin position="174"/>
        <end position="185"/>
    </location>
</feature>
<dbReference type="EMBL" id="CT868208">
    <property type="protein sequence ID" value="CAK75562.1"/>
    <property type="molecule type" value="Genomic_DNA"/>
</dbReference>
<dbReference type="KEGG" id="ptm:GSPATT00011194001"/>
<accession>A0CXP5</accession>
<proteinExistence type="predicted"/>
<dbReference type="InParanoid" id="A0CXP5"/>
<feature type="region of interest" description="Disordered" evidence="1">
    <location>
        <begin position="68"/>
        <end position="104"/>
    </location>
</feature>
<dbReference type="GeneID" id="5028744"/>
<keyword evidence="3" id="KW-1185">Reference proteome</keyword>
<feature type="compositionally biased region" description="Polar residues" evidence="1">
    <location>
        <begin position="85"/>
        <end position="104"/>
    </location>
</feature>
<dbReference type="OrthoDB" id="10335928at2759"/>
<evidence type="ECO:0000256" key="1">
    <source>
        <dbReference type="SAM" id="MobiDB-lite"/>
    </source>
</evidence>
<reference evidence="2 3" key="1">
    <citation type="journal article" date="2006" name="Nature">
        <title>Global trends of whole-genome duplications revealed by the ciliate Paramecium tetraurelia.</title>
        <authorList>
            <consortium name="Genoscope"/>
            <person name="Aury J.-M."/>
            <person name="Jaillon O."/>
            <person name="Duret L."/>
            <person name="Noel B."/>
            <person name="Jubin C."/>
            <person name="Porcel B.M."/>
            <person name="Segurens B."/>
            <person name="Daubin V."/>
            <person name="Anthouard V."/>
            <person name="Aiach N."/>
            <person name="Arnaiz O."/>
            <person name="Billaut A."/>
            <person name="Beisson J."/>
            <person name="Blanc I."/>
            <person name="Bouhouche K."/>
            <person name="Camara F."/>
            <person name="Duharcourt S."/>
            <person name="Guigo R."/>
            <person name="Gogendeau D."/>
            <person name="Katinka M."/>
            <person name="Keller A.-M."/>
            <person name="Kissmehl R."/>
            <person name="Klotz C."/>
            <person name="Koll F."/>
            <person name="Le Moue A."/>
            <person name="Lepere C."/>
            <person name="Malinsky S."/>
            <person name="Nowacki M."/>
            <person name="Nowak J.K."/>
            <person name="Plattner H."/>
            <person name="Poulain J."/>
            <person name="Ruiz F."/>
            <person name="Serrano V."/>
            <person name="Zagulski M."/>
            <person name="Dessen P."/>
            <person name="Betermier M."/>
            <person name="Weissenbach J."/>
            <person name="Scarpelli C."/>
            <person name="Schachter V."/>
            <person name="Sperling L."/>
            <person name="Meyer E."/>
            <person name="Cohen J."/>
            <person name="Wincker P."/>
        </authorList>
    </citation>
    <scope>NUCLEOTIDE SEQUENCE [LARGE SCALE GENOMIC DNA]</scope>
    <source>
        <strain evidence="2 3">Stock d4-2</strain>
    </source>
</reference>
<evidence type="ECO:0000313" key="2">
    <source>
        <dbReference type="EMBL" id="CAK75562.1"/>
    </source>
</evidence>
<dbReference type="Proteomes" id="UP000000600">
    <property type="component" value="Unassembled WGS sequence"/>
</dbReference>
<organism evidence="2 3">
    <name type="scientific">Paramecium tetraurelia</name>
    <dbReference type="NCBI Taxonomy" id="5888"/>
    <lineage>
        <taxon>Eukaryota</taxon>
        <taxon>Sar</taxon>
        <taxon>Alveolata</taxon>
        <taxon>Ciliophora</taxon>
        <taxon>Intramacronucleata</taxon>
        <taxon>Oligohymenophorea</taxon>
        <taxon>Peniculida</taxon>
        <taxon>Parameciidae</taxon>
        <taxon>Paramecium</taxon>
    </lineage>
</organism>
<feature type="region of interest" description="Disordered" evidence="1">
    <location>
        <begin position="149"/>
        <end position="185"/>
    </location>
</feature>
<name>A0CXP5_PARTE</name>
<dbReference type="OMA" id="NHRRVKP"/>
<dbReference type="HOGENOM" id="CLU_1463951_0_0_1"/>
<dbReference type="RefSeq" id="XP_001442959.1">
    <property type="nucleotide sequence ID" value="XM_001442922.1"/>
</dbReference>